<dbReference type="InterPro" id="IPR034660">
    <property type="entry name" value="DinB/YfiT-like"/>
</dbReference>
<sequence length="190" mass="21033">MPPGPQGQPPVATLSAEGYSGCMTPPRPGDFPPFYARYVDLAPEEDVLRAMAVQAPLTRAAILNFADQPDFRYAPDRWSVKQVVGHMADTERVFGFRALWFARADASPLPGFEQDDWMAASGFDAQTLENLLAGFEAARTSNLLMLRQLAPEAWARQGSANGHRFTVRAYAHGMLGHERAHLQILAERYT</sequence>
<evidence type="ECO:0000313" key="2">
    <source>
        <dbReference type="EMBL" id="GGL90910.1"/>
    </source>
</evidence>
<accession>A0ABQ2GEY3</accession>
<organism evidence="2 3">
    <name type="scientific">Deinococcus aerolatus</name>
    <dbReference type="NCBI Taxonomy" id="522487"/>
    <lineage>
        <taxon>Bacteria</taxon>
        <taxon>Thermotogati</taxon>
        <taxon>Deinococcota</taxon>
        <taxon>Deinococci</taxon>
        <taxon>Deinococcales</taxon>
        <taxon>Deinococcaceae</taxon>
        <taxon>Deinococcus</taxon>
    </lineage>
</organism>
<gene>
    <name evidence="2" type="ORF">GCM10010840_31190</name>
</gene>
<protein>
    <recommendedName>
        <fullName evidence="1">DinB-like domain-containing protein</fullName>
    </recommendedName>
</protein>
<dbReference type="EMBL" id="BMOL01000019">
    <property type="protein sequence ID" value="GGL90910.1"/>
    <property type="molecule type" value="Genomic_DNA"/>
</dbReference>
<dbReference type="Pfam" id="PF12867">
    <property type="entry name" value="DinB_2"/>
    <property type="match status" value="1"/>
</dbReference>
<dbReference type="SUPFAM" id="SSF109854">
    <property type="entry name" value="DinB/YfiT-like putative metalloenzymes"/>
    <property type="match status" value="1"/>
</dbReference>
<dbReference type="InterPro" id="IPR024775">
    <property type="entry name" value="DinB-like"/>
</dbReference>
<keyword evidence="3" id="KW-1185">Reference proteome</keyword>
<dbReference type="Proteomes" id="UP000639973">
    <property type="component" value="Unassembled WGS sequence"/>
</dbReference>
<comment type="caution">
    <text evidence="2">The sequence shown here is derived from an EMBL/GenBank/DDBJ whole genome shotgun (WGS) entry which is preliminary data.</text>
</comment>
<feature type="domain" description="DinB-like" evidence="1">
    <location>
        <begin position="67"/>
        <end position="184"/>
    </location>
</feature>
<reference evidence="3" key="1">
    <citation type="journal article" date="2019" name="Int. J. Syst. Evol. Microbiol.">
        <title>The Global Catalogue of Microorganisms (GCM) 10K type strain sequencing project: providing services to taxonomists for standard genome sequencing and annotation.</title>
        <authorList>
            <consortium name="The Broad Institute Genomics Platform"/>
            <consortium name="The Broad Institute Genome Sequencing Center for Infectious Disease"/>
            <person name="Wu L."/>
            <person name="Ma J."/>
        </authorList>
    </citation>
    <scope>NUCLEOTIDE SEQUENCE [LARGE SCALE GENOMIC DNA]</scope>
    <source>
        <strain evidence="3">JCM 15442</strain>
    </source>
</reference>
<name>A0ABQ2GEY3_9DEIO</name>
<dbReference type="Gene3D" id="1.20.120.450">
    <property type="entry name" value="dinb family like domain"/>
    <property type="match status" value="1"/>
</dbReference>
<evidence type="ECO:0000259" key="1">
    <source>
        <dbReference type="Pfam" id="PF12867"/>
    </source>
</evidence>
<proteinExistence type="predicted"/>
<evidence type="ECO:0000313" key="3">
    <source>
        <dbReference type="Proteomes" id="UP000639973"/>
    </source>
</evidence>